<proteinExistence type="predicted"/>
<feature type="transmembrane region" description="Helical" evidence="1">
    <location>
        <begin position="104"/>
        <end position="137"/>
    </location>
</feature>
<dbReference type="OrthoDB" id="1815350at2"/>
<feature type="transmembrane region" description="Helical" evidence="1">
    <location>
        <begin position="143"/>
        <end position="167"/>
    </location>
</feature>
<feature type="transmembrane region" description="Helical" evidence="1">
    <location>
        <begin position="174"/>
        <end position="194"/>
    </location>
</feature>
<evidence type="ECO:0000256" key="1">
    <source>
        <dbReference type="SAM" id="Phobius"/>
    </source>
</evidence>
<keyword evidence="1" id="KW-1133">Transmembrane helix</keyword>
<name>A0A437GXL5_9SPHN</name>
<keyword evidence="3" id="KW-1185">Reference proteome</keyword>
<evidence type="ECO:0000313" key="2">
    <source>
        <dbReference type="EMBL" id="RVQ67155.1"/>
    </source>
</evidence>
<dbReference type="RefSeq" id="WP_127612665.1">
    <property type="nucleotide sequence ID" value="NZ_RXOL01000003.1"/>
</dbReference>
<feature type="transmembrane region" description="Helical" evidence="1">
    <location>
        <begin position="242"/>
        <end position="259"/>
    </location>
</feature>
<keyword evidence="1" id="KW-0472">Membrane</keyword>
<sequence>MASRFAWPVVAALVFALQAWLALTHRPFVDEWQALQIAVQSPDVGALLENLSYEGHPPLWYLLLRGLSEVLGPYAALPAAALLLGFVTQYLILFESPFPRWARLLIALSEFVLFEFNTISRGYTLGVMLIFAIVAFWDRRRLVWFLIAMLPFTDFLFGVISVIFVWFRWQERSVWWPGLAFWVLLGLVSAWTVLPAPDVVPIYPPSNHDFSSVEAWLARVSILFFPVQGIDRPMWDMPLPTVASWTLWAPFLLIVWVQTRGRPADRVAMTAFLASMLAFFFFLYPLQNRHMMLAAVLLIALVWRALVQGGRLHSLFSFWLVLIAVAGLATAGNNLARPFDTAPETARLIGDLGLRDEHWAALPTQHGQGVSAMTGILFERTRADCMQDLIRWNQQERFATVEELVGWLEARARRDGRFYLLSNLRLRSRPEIVRIGSVPAGYDGKAYFLYEIGPGQAKVARKLPRCVPGMRPFTAKPMI</sequence>
<evidence type="ECO:0008006" key="4">
    <source>
        <dbReference type="Google" id="ProtNLM"/>
    </source>
</evidence>
<dbReference type="Proteomes" id="UP000283003">
    <property type="component" value="Unassembled WGS sequence"/>
</dbReference>
<feature type="transmembrane region" description="Helical" evidence="1">
    <location>
        <begin position="314"/>
        <end position="332"/>
    </location>
</feature>
<keyword evidence="1" id="KW-0812">Transmembrane</keyword>
<reference evidence="2 3" key="1">
    <citation type="submission" date="2018-12" db="EMBL/GenBank/DDBJ databases">
        <title>Croceicoccus ponticola sp. nov., a lipolytic bacterium isolated from seawater.</title>
        <authorList>
            <person name="Yoon J.-H."/>
        </authorList>
    </citation>
    <scope>NUCLEOTIDE SEQUENCE [LARGE SCALE GENOMIC DNA]</scope>
    <source>
        <strain evidence="2 3">GM-16</strain>
    </source>
</reference>
<dbReference type="EMBL" id="RXOL01000003">
    <property type="protein sequence ID" value="RVQ67155.1"/>
    <property type="molecule type" value="Genomic_DNA"/>
</dbReference>
<feature type="transmembrane region" description="Helical" evidence="1">
    <location>
        <begin position="290"/>
        <end position="307"/>
    </location>
</feature>
<organism evidence="2 3">
    <name type="scientific">Croceicoccus ponticola</name>
    <dbReference type="NCBI Taxonomy" id="2217664"/>
    <lineage>
        <taxon>Bacteria</taxon>
        <taxon>Pseudomonadati</taxon>
        <taxon>Pseudomonadota</taxon>
        <taxon>Alphaproteobacteria</taxon>
        <taxon>Sphingomonadales</taxon>
        <taxon>Erythrobacteraceae</taxon>
        <taxon>Croceicoccus</taxon>
    </lineage>
</organism>
<dbReference type="AlphaFoldDB" id="A0A437GXL5"/>
<protein>
    <recommendedName>
        <fullName evidence="4">Glycosyltransferase RgtA/B/C/D-like domain-containing protein</fullName>
    </recommendedName>
</protein>
<feature type="transmembrane region" description="Helical" evidence="1">
    <location>
        <begin position="71"/>
        <end position="92"/>
    </location>
</feature>
<comment type="caution">
    <text evidence="2">The sequence shown here is derived from an EMBL/GenBank/DDBJ whole genome shotgun (WGS) entry which is preliminary data.</text>
</comment>
<gene>
    <name evidence="2" type="ORF">EKN06_09610</name>
</gene>
<evidence type="ECO:0000313" key="3">
    <source>
        <dbReference type="Proteomes" id="UP000283003"/>
    </source>
</evidence>
<accession>A0A437GXL5</accession>
<feature type="transmembrane region" description="Helical" evidence="1">
    <location>
        <begin position="266"/>
        <end position="284"/>
    </location>
</feature>